<sequence length="68" mass="6926">MASGQIINLEGVGRRAAAGVGTSSELCADDRRSGGRDVDGPQIAGARVPNMELGTLQGAVCKTQEVAR</sequence>
<evidence type="ECO:0000313" key="2">
    <source>
        <dbReference type="EMBL" id="TNN61217.1"/>
    </source>
</evidence>
<organism evidence="2 3">
    <name type="scientific">Liparis tanakae</name>
    <name type="common">Tanaka's snailfish</name>
    <dbReference type="NCBI Taxonomy" id="230148"/>
    <lineage>
        <taxon>Eukaryota</taxon>
        <taxon>Metazoa</taxon>
        <taxon>Chordata</taxon>
        <taxon>Craniata</taxon>
        <taxon>Vertebrata</taxon>
        <taxon>Euteleostomi</taxon>
        <taxon>Actinopterygii</taxon>
        <taxon>Neopterygii</taxon>
        <taxon>Teleostei</taxon>
        <taxon>Neoteleostei</taxon>
        <taxon>Acanthomorphata</taxon>
        <taxon>Eupercaria</taxon>
        <taxon>Perciformes</taxon>
        <taxon>Cottioidei</taxon>
        <taxon>Cottales</taxon>
        <taxon>Liparidae</taxon>
        <taxon>Liparis</taxon>
    </lineage>
</organism>
<evidence type="ECO:0000313" key="3">
    <source>
        <dbReference type="Proteomes" id="UP000314294"/>
    </source>
</evidence>
<dbReference type="Proteomes" id="UP000314294">
    <property type="component" value="Unassembled WGS sequence"/>
</dbReference>
<name>A0A4Z2H5R2_9TELE</name>
<evidence type="ECO:0000256" key="1">
    <source>
        <dbReference type="SAM" id="MobiDB-lite"/>
    </source>
</evidence>
<dbReference type="EMBL" id="SRLO01000320">
    <property type="protein sequence ID" value="TNN61217.1"/>
    <property type="molecule type" value="Genomic_DNA"/>
</dbReference>
<gene>
    <name evidence="2" type="ORF">EYF80_028602</name>
</gene>
<comment type="caution">
    <text evidence="2">The sequence shown here is derived from an EMBL/GenBank/DDBJ whole genome shotgun (WGS) entry which is preliminary data.</text>
</comment>
<keyword evidence="3" id="KW-1185">Reference proteome</keyword>
<protein>
    <submittedName>
        <fullName evidence="2">Uncharacterized protein</fullName>
    </submittedName>
</protein>
<feature type="region of interest" description="Disordered" evidence="1">
    <location>
        <begin position="14"/>
        <end position="44"/>
    </location>
</feature>
<reference evidence="2 3" key="1">
    <citation type="submission" date="2019-03" db="EMBL/GenBank/DDBJ databases">
        <title>First draft genome of Liparis tanakae, snailfish: a comprehensive survey of snailfish specific genes.</title>
        <authorList>
            <person name="Kim W."/>
            <person name="Song I."/>
            <person name="Jeong J.-H."/>
            <person name="Kim D."/>
            <person name="Kim S."/>
            <person name="Ryu S."/>
            <person name="Song J.Y."/>
            <person name="Lee S.K."/>
        </authorList>
    </citation>
    <scope>NUCLEOTIDE SEQUENCE [LARGE SCALE GENOMIC DNA]</scope>
    <source>
        <tissue evidence="2">Muscle</tissue>
    </source>
</reference>
<dbReference type="AlphaFoldDB" id="A0A4Z2H5R2"/>
<accession>A0A4Z2H5R2</accession>
<proteinExistence type="predicted"/>
<feature type="compositionally biased region" description="Basic and acidic residues" evidence="1">
    <location>
        <begin position="28"/>
        <end position="39"/>
    </location>
</feature>